<dbReference type="InterPro" id="IPR000801">
    <property type="entry name" value="Esterase-like"/>
</dbReference>
<dbReference type="SUPFAM" id="SSF53474">
    <property type="entry name" value="alpha/beta-Hydrolases"/>
    <property type="match status" value="1"/>
</dbReference>
<organism evidence="4 5">
    <name type="scientific">Aquimarina addita</name>
    <dbReference type="NCBI Taxonomy" id="870485"/>
    <lineage>
        <taxon>Bacteria</taxon>
        <taxon>Pseudomonadati</taxon>
        <taxon>Bacteroidota</taxon>
        <taxon>Flavobacteriia</taxon>
        <taxon>Flavobacteriales</taxon>
        <taxon>Flavobacteriaceae</taxon>
        <taxon>Aquimarina</taxon>
    </lineage>
</organism>
<dbReference type="GO" id="GO:0016787">
    <property type="term" value="F:hydrolase activity"/>
    <property type="evidence" value="ECO:0007669"/>
    <property type="project" value="UniProtKB-KW"/>
</dbReference>
<keyword evidence="2 4" id="KW-0378">Hydrolase</keyword>
<keyword evidence="3" id="KW-0175">Coiled coil</keyword>
<dbReference type="Proteomes" id="UP001500459">
    <property type="component" value="Unassembled WGS sequence"/>
</dbReference>
<comment type="caution">
    <text evidence="4">The sequence shown here is derived from an EMBL/GenBank/DDBJ whole genome shotgun (WGS) entry which is preliminary data.</text>
</comment>
<dbReference type="PANTHER" id="PTHR40841:SF2">
    <property type="entry name" value="SIDEROPHORE-DEGRADING ESTERASE (EUROFUNG)"/>
    <property type="match status" value="1"/>
</dbReference>
<dbReference type="Pfam" id="PF00756">
    <property type="entry name" value="Esterase"/>
    <property type="match status" value="1"/>
</dbReference>
<dbReference type="EMBL" id="BAABCW010000026">
    <property type="protein sequence ID" value="GAA3521678.1"/>
    <property type="molecule type" value="Genomic_DNA"/>
</dbReference>
<dbReference type="PROSITE" id="PS51257">
    <property type="entry name" value="PROKAR_LIPOPROTEIN"/>
    <property type="match status" value="1"/>
</dbReference>
<comment type="similarity">
    <text evidence="1">Belongs to the esterase D family.</text>
</comment>
<dbReference type="InterPro" id="IPR029058">
    <property type="entry name" value="AB_hydrolase_fold"/>
</dbReference>
<dbReference type="Gene3D" id="3.40.50.1820">
    <property type="entry name" value="alpha/beta hydrolase"/>
    <property type="match status" value="1"/>
</dbReference>
<evidence type="ECO:0000256" key="3">
    <source>
        <dbReference type="SAM" id="Coils"/>
    </source>
</evidence>
<dbReference type="PANTHER" id="PTHR40841">
    <property type="entry name" value="SIDEROPHORE TRIACETYLFUSARININE C ESTERASE"/>
    <property type="match status" value="1"/>
</dbReference>
<dbReference type="RefSeq" id="WP_344930535.1">
    <property type="nucleotide sequence ID" value="NZ_BAABCW010000026.1"/>
</dbReference>
<sequence>MKKYFYLLTLFILLIACNKKNEYESNLKIENQSLRNKINDLETQIRLSDSLKRTSQVTIANTDVKELISKFNNQKYQIKISYPKSYFQNKDITYPVLYVIDAETNFGGVSYIVQRLIKDKLIPEILVVGIAYNTDYKNFYRLRSRDLTPVEDKDLRMGNNDVDPTGGASKFSDFLEFELFPFIEKEFRTKQEDRAMYGHSYGGLFGSYAFLDKPHLFNRYLLLGPSLWYKDKLLVNQASSKSLNFNKRIKLYMASGELDVRTNNYQEEFIQFLKQKNISNLKLESEVIENETHRTIFGVGFTNGLRFIYGK</sequence>
<name>A0ABP6UTX5_9FLAO</name>
<protein>
    <submittedName>
        <fullName evidence="4">Alpha/beta hydrolase-fold protein</fullName>
    </submittedName>
</protein>
<keyword evidence="5" id="KW-1185">Reference proteome</keyword>
<reference evidence="5" key="1">
    <citation type="journal article" date="2019" name="Int. J. Syst. Evol. Microbiol.">
        <title>The Global Catalogue of Microorganisms (GCM) 10K type strain sequencing project: providing services to taxonomists for standard genome sequencing and annotation.</title>
        <authorList>
            <consortium name="The Broad Institute Genomics Platform"/>
            <consortium name="The Broad Institute Genome Sequencing Center for Infectious Disease"/>
            <person name="Wu L."/>
            <person name="Ma J."/>
        </authorList>
    </citation>
    <scope>NUCLEOTIDE SEQUENCE [LARGE SCALE GENOMIC DNA]</scope>
    <source>
        <strain evidence="5">JCM 17106</strain>
    </source>
</reference>
<evidence type="ECO:0000313" key="4">
    <source>
        <dbReference type="EMBL" id="GAA3521678.1"/>
    </source>
</evidence>
<evidence type="ECO:0000256" key="1">
    <source>
        <dbReference type="ARBA" id="ARBA00005622"/>
    </source>
</evidence>
<dbReference type="InterPro" id="IPR052558">
    <property type="entry name" value="Siderophore_Hydrolase_D"/>
</dbReference>
<feature type="coiled-coil region" evidence="3">
    <location>
        <begin position="24"/>
        <end position="51"/>
    </location>
</feature>
<evidence type="ECO:0000256" key="2">
    <source>
        <dbReference type="ARBA" id="ARBA00022801"/>
    </source>
</evidence>
<evidence type="ECO:0000313" key="5">
    <source>
        <dbReference type="Proteomes" id="UP001500459"/>
    </source>
</evidence>
<gene>
    <name evidence="4" type="ORF">GCM10022393_40130</name>
</gene>
<accession>A0ABP6UTX5</accession>
<proteinExistence type="inferred from homology"/>